<feature type="transmembrane region" description="Helical" evidence="1">
    <location>
        <begin position="66"/>
        <end position="86"/>
    </location>
</feature>
<dbReference type="RefSeq" id="WP_211802344.1">
    <property type="nucleotide sequence ID" value="NZ_JAGSCS010000017.1"/>
</dbReference>
<proteinExistence type="predicted"/>
<reference evidence="3" key="1">
    <citation type="submission" date="2021-04" db="EMBL/GenBank/DDBJ databases">
        <title>Proteiniclasticum sedimins sp. nov., an obligate anaerobic bacterium isolated from anaerobic sludge.</title>
        <authorList>
            <person name="Liu J."/>
        </authorList>
    </citation>
    <scope>NUCLEOTIDE SEQUENCE</scope>
    <source>
        <strain evidence="3">BAD-10</strain>
    </source>
</reference>
<dbReference type="Proteomes" id="UP000675379">
    <property type="component" value="Unassembled WGS sequence"/>
</dbReference>
<evidence type="ECO:0000259" key="2">
    <source>
        <dbReference type="Pfam" id="PF13240"/>
    </source>
</evidence>
<sequence length="96" mass="10755">MIQYSFAEEVKALYCEKCGKHNQEGQRFCFSCGEKILMANEKDQDMSNTGLGFQHKKKLKTIVTPILLSLLLAAFAISQMTLGIIGERTTGEVTDY</sequence>
<keyword evidence="1" id="KW-0812">Transmembrane</keyword>
<gene>
    <name evidence="3" type="ORF">KCG48_11415</name>
</gene>
<evidence type="ECO:0000256" key="1">
    <source>
        <dbReference type="SAM" id="Phobius"/>
    </source>
</evidence>
<comment type="caution">
    <text evidence="3">The sequence shown here is derived from an EMBL/GenBank/DDBJ whole genome shotgun (WGS) entry which is preliminary data.</text>
</comment>
<feature type="domain" description="Zinc-ribbon" evidence="2">
    <location>
        <begin position="14"/>
        <end position="35"/>
    </location>
</feature>
<dbReference type="Pfam" id="PF13240">
    <property type="entry name" value="Zn_Ribbon_1"/>
    <property type="match status" value="1"/>
</dbReference>
<organism evidence="3 4">
    <name type="scientific">Proteiniclasticum sediminis</name>
    <dbReference type="NCBI Taxonomy" id="2804028"/>
    <lineage>
        <taxon>Bacteria</taxon>
        <taxon>Bacillati</taxon>
        <taxon>Bacillota</taxon>
        <taxon>Clostridia</taxon>
        <taxon>Eubacteriales</taxon>
        <taxon>Clostridiaceae</taxon>
        <taxon>Proteiniclasticum</taxon>
    </lineage>
</organism>
<dbReference type="InterPro" id="IPR026870">
    <property type="entry name" value="Zinc_ribbon_dom"/>
</dbReference>
<evidence type="ECO:0000313" key="4">
    <source>
        <dbReference type="Proteomes" id="UP000675379"/>
    </source>
</evidence>
<name>A0A941CRR5_9CLOT</name>
<dbReference type="AlphaFoldDB" id="A0A941CRR5"/>
<keyword evidence="4" id="KW-1185">Reference proteome</keyword>
<protein>
    <submittedName>
        <fullName evidence="3">Zinc ribbon domain-containing protein</fullName>
    </submittedName>
</protein>
<dbReference type="EMBL" id="JAGSCS010000017">
    <property type="protein sequence ID" value="MBR0576924.1"/>
    <property type="molecule type" value="Genomic_DNA"/>
</dbReference>
<accession>A0A941CRR5</accession>
<keyword evidence="1" id="KW-0472">Membrane</keyword>
<evidence type="ECO:0000313" key="3">
    <source>
        <dbReference type="EMBL" id="MBR0576924.1"/>
    </source>
</evidence>
<keyword evidence="1" id="KW-1133">Transmembrane helix</keyword>